<organism evidence="3 4">
    <name type="scientific">Clostridium acetireducens DSM 10703</name>
    <dbReference type="NCBI Taxonomy" id="1121290"/>
    <lineage>
        <taxon>Bacteria</taxon>
        <taxon>Bacillati</taxon>
        <taxon>Bacillota</taxon>
        <taxon>Clostridia</taxon>
        <taxon>Eubacteriales</taxon>
        <taxon>Clostridiaceae</taxon>
        <taxon>Clostridium</taxon>
    </lineage>
</organism>
<feature type="transmembrane region" description="Helical" evidence="1">
    <location>
        <begin position="187"/>
        <end position="207"/>
    </location>
</feature>
<dbReference type="InterPro" id="IPR041489">
    <property type="entry name" value="PDZ_6"/>
</dbReference>
<name>A0A1E8F1L2_9CLOT</name>
<evidence type="ECO:0000313" key="3">
    <source>
        <dbReference type="EMBL" id="OFI07500.1"/>
    </source>
</evidence>
<keyword evidence="1" id="KW-1133">Transmembrane helix</keyword>
<dbReference type="GO" id="GO:0051301">
    <property type="term" value="P:cell division"/>
    <property type="evidence" value="ECO:0007669"/>
    <property type="project" value="UniProtKB-KW"/>
</dbReference>
<keyword evidence="3" id="KW-0132">Cell division</keyword>
<feature type="transmembrane region" description="Helical" evidence="1">
    <location>
        <begin position="258"/>
        <end position="276"/>
    </location>
</feature>
<keyword evidence="4" id="KW-1185">Reference proteome</keyword>
<keyword evidence="3" id="KW-0131">Cell cycle</keyword>
<feature type="transmembrane region" description="Helical" evidence="1">
    <location>
        <begin position="227"/>
        <end position="246"/>
    </location>
</feature>
<dbReference type="SMART" id="SM00228">
    <property type="entry name" value="PDZ"/>
    <property type="match status" value="1"/>
</dbReference>
<evidence type="ECO:0000313" key="4">
    <source>
        <dbReference type="Proteomes" id="UP000175744"/>
    </source>
</evidence>
<dbReference type="PROSITE" id="PS50106">
    <property type="entry name" value="PDZ"/>
    <property type="match status" value="1"/>
</dbReference>
<dbReference type="EMBL" id="LZFO01000003">
    <property type="protein sequence ID" value="OFI07500.1"/>
    <property type="molecule type" value="Genomic_DNA"/>
</dbReference>
<dbReference type="InterPro" id="IPR001478">
    <property type="entry name" value="PDZ"/>
</dbReference>
<keyword evidence="1" id="KW-0812">Transmembrane</keyword>
<comment type="caution">
    <text evidence="3">The sequence shown here is derived from an EMBL/GenBank/DDBJ whole genome shotgun (WGS) entry which is preliminary data.</text>
</comment>
<keyword evidence="1" id="KW-0472">Membrane</keyword>
<dbReference type="Gene3D" id="2.30.42.10">
    <property type="match status" value="1"/>
</dbReference>
<feature type="transmembrane region" description="Helical" evidence="1">
    <location>
        <begin position="12"/>
        <end position="32"/>
    </location>
</feature>
<dbReference type="PATRIC" id="fig|1121290.3.peg.333"/>
<gene>
    <name evidence="3" type="primary">minJ</name>
    <name evidence="3" type="ORF">CLOACE_03290</name>
</gene>
<evidence type="ECO:0000259" key="2">
    <source>
        <dbReference type="PROSITE" id="PS50106"/>
    </source>
</evidence>
<feature type="transmembrane region" description="Helical" evidence="1">
    <location>
        <begin position="52"/>
        <end position="80"/>
    </location>
</feature>
<feature type="transmembrane region" description="Helical" evidence="1">
    <location>
        <begin position="86"/>
        <end position="101"/>
    </location>
</feature>
<dbReference type="SUPFAM" id="SSF50156">
    <property type="entry name" value="PDZ domain-like"/>
    <property type="match status" value="1"/>
</dbReference>
<dbReference type="AlphaFoldDB" id="A0A1E8F1L2"/>
<reference evidence="3 4" key="1">
    <citation type="submission" date="2016-06" db="EMBL/GenBank/DDBJ databases">
        <title>Genome sequence of Clostridium acetireducens DSM 10703.</title>
        <authorList>
            <person name="Poehlein A."/>
            <person name="Fluechter S."/>
            <person name="Duerre P."/>
            <person name="Daniel R."/>
        </authorList>
    </citation>
    <scope>NUCLEOTIDE SEQUENCE [LARGE SCALE GENOMIC DNA]</scope>
    <source>
        <strain evidence="3 4">DSM 10703</strain>
    </source>
</reference>
<feature type="transmembrane region" description="Helical" evidence="1">
    <location>
        <begin position="141"/>
        <end position="161"/>
    </location>
</feature>
<dbReference type="Pfam" id="PF17820">
    <property type="entry name" value="PDZ_6"/>
    <property type="match status" value="1"/>
</dbReference>
<dbReference type="RefSeq" id="WP_070109299.1">
    <property type="nucleotide sequence ID" value="NZ_LZFO01000003.1"/>
</dbReference>
<dbReference type="InterPro" id="IPR036034">
    <property type="entry name" value="PDZ_sf"/>
</dbReference>
<dbReference type="OrthoDB" id="198399at2"/>
<accession>A0A1E8F1L2</accession>
<protein>
    <submittedName>
        <fullName evidence="3">Cell division topological determinant MinJ</fullName>
    </submittedName>
</protein>
<feature type="domain" description="PDZ" evidence="2">
    <location>
        <begin position="320"/>
        <end position="376"/>
    </location>
</feature>
<proteinExistence type="predicted"/>
<sequence>MNIFKYTLKSIAFALTHPYFLLILSIIFIILYKKNKRIAAIQGMIMGYKKNLSLELTMSEIVIGIFAGTLGSILLSYLGITFSENSGIDLVFLASIIFMLWRPRFMCFSYSASIVGLISLFLIQLAQVLKIPNFNALNIDIPALMTLVAVLHFIEGILVILDGKRGAIPVFSKRGDKIIGGFAMERYWVLPITLFIILSDKSILQFTSEVPMPQWWPILKTSIPNNMLQNAILTLIPFYGVVGYKGITFTKTKEEKNLSTGVFLIAYSIIIFLLAQLANLNIYLKILVLLVAPLMHEYMMRFEINREVTDKPKYVSDSDGIMVLDVAPDSPAMEMGVKSGDLLIEINNNKIENEEDIFNIIRAGVNFIWFKVKRDNGNIVELNYNSMNSTKNMGIIFVPKALAKDDLTVHIADKKIMEFIKRIKQKDHKNN</sequence>
<dbReference type="Proteomes" id="UP000175744">
    <property type="component" value="Unassembled WGS sequence"/>
</dbReference>
<evidence type="ECO:0000256" key="1">
    <source>
        <dbReference type="SAM" id="Phobius"/>
    </source>
</evidence>
<feature type="transmembrane region" description="Helical" evidence="1">
    <location>
        <begin position="108"/>
        <end position="129"/>
    </location>
</feature>
<dbReference type="STRING" id="1121290.CLAOCE_03290"/>